<dbReference type="STRING" id="1520.LF65_02690"/>
<dbReference type="PANTHER" id="PTHR43711">
    <property type="entry name" value="TWO-COMPONENT HISTIDINE KINASE"/>
    <property type="match status" value="1"/>
</dbReference>
<evidence type="ECO:0000256" key="1">
    <source>
        <dbReference type="ARBA" id="ARBA00000085"/>
    </source>
</evidence>
<keyword evidence="10" id="KW-0902">Two-component regulatory system</keyword>
<evidence type="ECO:0000259" key="13">
    <source>
        <dbReference type="PROSITE" id="PS50113"/>
    </source>
</evidence>
<evidence type="ECO:0000256" key="9">
    <source>
        <dbReference type="ARBA" id="ARBA00022840"/>
    </source>
</evidence>
<dbReference type="PROSITE" id="PS50109">
    <property type="entry name" value="HIS_KIN"/>
    <property type="match status" value="1"/>
</dbReference>
<evidence type="ECO:0000256" key="6">
    <source>
        <dbReference type="ARBA" id="ARBA00022679"/>
    </source>
</evidence>
<sequence>MNLDIDLDNFEIKRELLIKVDTNGVIKSISKNCYRILGFMQNEILNTNIDEFLGYKFNDLLSRESFETLVLKKDSNQLLFEVVSKPVLDDGSKIVGAYLSLIDISKYLHIEERYNQLIKTCEKTQDVFFAFQILPEFKFIYLTSSIEEILGYDLEIHYTNANLPFEIIHPDDLHIQKSKIDKNSDFSKAFCARFKHKDGHYVWIEDFLVPTYNENGDLVSVSGFSRDITERKKLEKMLEEQNKLLEMDVTAEIKANKIMENTLKKQEELLVNISHELKTPLNVISATAQLLEMYYMDDSIINKKDIFIKYLKSIKLNTYRLSKLINNIVDSSKIEAGFFQLNLLNVNIVNVVEEIVMSVTSFVKIKGLNIIFDTDTEEKIIACDPEKIERIMLNLISNATKFSNDNGEIFVNVKDMNEWVEISVEDNGIGIEEKKMDIIFDRFEQADKSLSRNAEGTGIGLSLVKSIALLHGGSINVESEYGKGSKFTVTLPAGAVAKENMIYDRNIKNKDERIRIEFSDVYF</sequence>
<evidence type="ECO:0000256" key="2">
    <source>
        <dbReference type="ARBA" id="ARBA00004236"/>
    </source>
</evidence>
<feature type="domain" description="PAC" evidence="13">
    <location>
        <begin position="64"/>
        <end position="116"/>
    </location>
</feature>
<dbReference type="InterPro" id="IPR000014">
    <property type="entry name" value="PAS"/>
</dbReference>
<dbReference type="InterPro" id="IPR001610">
    <property type="entry name" value="PAC"/>
</dbReference>
<dbReference type="CDD" id="cd00130">
    <property type="entry name" value="PAS"/>
    <property type="match status" value="1"/>
</dbReference>
<dbReference type="PROSITE" id="PS50113">
    <property type="entry name" value="PAC"/>
    <property type="match status" value="2"/>
</dbReference>
<dbReference type="Pfam" id="PF00512">
    <property type="entry name" value="HisKA"/>
    <property type="match status" value="1"/>
</dbReference>
<feature type="domain" description="Histidine kinase" evidence="12">
    <location>
        <begin position="272"/>
        <end position="495"/>
    </location>
</feature>
<dbReference type="OrthoDB" id="9813394at2"/>
<keyword evidence="9" id="KW-0067">ATP-binding</keyword>
<dbReference type="InterPro" id="IPR013655">
    <property type="entry name" value="PAS_fold_3"/>
</dbReference>
<dbReference type="SMART" id="SM00086">
    <property type="entry name" value="PAC"/>
    <property type="match status" value="2"/>
</dbReference>
<dbReference type="EC" id="2.7.13.3" evidence="3"/>
<dbReference type="InterPro" id="IPR036097">
    <property type="entry name" value="HisK_dim/P_sf"/>
</dbReference>
<dbReference type="CDD" id="cd00082">
    <property type="entry name" value="HisKA"/>
    <property type="match status" value="1"/>
</dbReference>
<dbReference type="InterPro" id="IPR003594">
    <property type="entry name" value="HATPase_dom"/>
</dbReference>
<keyword evidence="5" id="KW-0597">Phosphoprotein</keyword>
<keyword evidence="7" id="KW-0547">Nucleotide-binding</keyword>
<accession>A0A0B5QQW0</accession>
<dbReference type="FunFam" id="3.30.565.10:FF:000023">
    <property type="entry name" value="PAS domain-containing sensor histidine kinase"/>
    <property type="match status" value="1"/>
</dbReference>
<keyword evidence="6" id="KW-0808">Transferase</keyword>
<dbReference type="NCBIfam" id="TIGR00229">
    <property type="entry name" value="sensory_box"/>
    <property type="match status" value="1"/>
</dbReference>
<dbReference type="PRINTS" id="PR00344">
    <property type="entry name" value="BCTRLSENSOR"/>
</dbReference>
<keyword evidence="4" id="KW-1003">Cell membrane</keyword>
<dbReference type="Gene3D" id="3.30.450.20">
    <property type="entry name" value="PAS domain"/>
    <property type="match status" value="2"/>
</dbReference>
<keyword evidence="11" id="KW-0472">Membrane</keyword>
<evidence type="ECO:0000259" key="12">
    <source>
        <dbReference type="PROSITE" id="PS50109"/>
    </source>
</evidence>
<evidence type="ECO:0000313" key="15">
    <source>
        <dbReference type="Proteomes" id="UP000031866"/>
    </source>
</evidence>
<dbReference type="AlphaFoldDB" id="A0A0B5QQW0"/>
<dbReference type="RefSeq" id="WP_041896628.1">
    <property type="nucleotide sequence ID" value="NZ_CP010086.2"/>
</dbReference>
<gene>
    <name evidence="14" type="ORF">LF65_02690</name>
</gene>
<dbReference type="PANTHER" id="PTHR43711:SF26">
    <property type="entry name" value="SENSOR HISTIDINE KINASE RCSC"/>
    <property type="match status" value="1"/>
</dbReference>
<comment type="catalytic activity">
    <reaction evidence="1">
        <text>ATP + protein L-histidine = ADP + protein N-phospho-L-histidine.</text>
        <dbReference type="EC" id="2.7.13.3"/>
    </reaction>
</comment>
<dbReference type="InterPro" id="IPR004358">
    <property type="entry name" value="Sig_transdc_His_kin-like_C"/>
</dbReference>
<dbReference type="GO" id="GO:0000155">
    <property type="term" value="F:phosphorelay sensor kinase activity"/>
    <property type="evidence" value="ECO:0007669"/>
    <property type="project" value="InterPro"/>
</dbReference>
<dbReference type="SUPFAM" id="SSF55874">
    <property type="entry name" value="ATPase domain of HSP90 chaperone/DNA topoisomerase II/histidine kinase"/>
    <property type="match status" value="1"/>
</dbReference>
<organism evidence="14 15">
    <name type="scientific">Clostridium beijerinckii</name>
    <name type="common">Clostridium MP</name>
    <dbReference type="NCBI Taxonomy" id="1520"/>
    <lineage>
        <taxon>Bacteria</taxon>
        <taxon>Bacillati</taxon>
        <taxon>Bacillota</taxon>
        <taxon>Clostridia</taxon>
        <taxon>Eubacteriales</taxon>
        <taxon>Clostridiaceae</taxon>
        <taxon>Clostridium</taxon>
    </lineage>
</organism>
<proteinExistence type="predicted"/>
<dbReference type="SUPFAM" id="SSF47384">
    <property type="entry name" value="Homodimeric domain of signal transducing histidine kinase"/>
    <property type="match status" value="1"/>
</dbReference>
<dbReference type="Pfam" id="PF08447">
    <property type="entry name" value="PAS_3"/>
    <property type="match status" value="1"/>
</dbReference>
<evidence type="ECO:0000256" key="10">
    <source>
        <dbReference type="ARBA" id="ARBA00023012"/>
    </source>
</evidence>
<evidence type="ECO:0000256" key="5">
    <source>
        <dbReference type="ARBA" id="ARBA00022553"/>
    </source>
</evidence>
<dbReference type="SMART" id="SM00387">
    <property type="entry name" value="HATPase_c"/>
    <property type="match status" value="1"/>
</dbReference>
<dbReference type="InterPro" id="IPR000700">
    <property type="entry name" value="PAS-assoc_C"/>
</dbReference>
<dbReference type="SUPFAM" id="SSF55785">
    <property type="entry name" value="PYP-like sensor domain (PAS domain)"/>
    <property type="match status" value="2"/>
</dbReference>
<dbReference type="Pfam" id="PF13426">
    <property type="entry name" value="PAS_9"/>
    <property type="match status" value="1"/>
</dbReference>
<dbReference type="InterPro" id="IPR035965">
    <property type="entry name" value="PAS-like_dom_sf"/>
</dbReference>
<dbReference type="InterPro" id="IPR005467">
    <property type="entry name" value="His_kinase_dom"/>
</dbReference>
<dbReference type="KEGG" id="cbei:LF65_02690"/>
<evidence type="ECO:0000256" key="8">
    <source>
        <dbReference type="ARBA" id="ARBA00022777"/>
    </source>
</evidence>
<feature type="domain" description="PAC" evidence="13">
    <location>
        <begin position="188"/>
        <end position="240"/>
    </location>
</feature>
<dbReference type="InterPro" id="IPR003661">
    <property type="entry name" value="HisK_dim/P_dom"/>
</dbReference>
<dbReference type="Proteomes" id="UP000031866">
    <property type="component" value="Chromosome"/>
</dbReference>
<dbReference type="GO" id="GO:0005524">
    <property type="term" value="F:ATP binding"/>
    <property type="evidence" value="ECO:0007669"/>
    <property type="project" value="UniProtKB-KW"/>
</dbReference>
<dbReference type="Gene3D" id="3.30.565.10">
    <property type="entry name" value="Histidine kinase-like ATPase, C-terminal domain"/>
    <property type="match status" value="1"/>
</dbReference>
<protein>
    <recommendedName>
        <fullName evidence="3">histidine kinase</fullName>
        <ecNumber evidence="3">2.7.13.3</ecNumber>
    </recommendedName>
</protein>
<comment type="subcellular location">
    <subcellularLocation>
        <location evidence="2">Cell membrane</location>
    </subcellularLocation>
</comment>
<dbReference type="GO" id="GO:0005886">
    <property type="term" value="C:plasma membrane"/>
    <property type="evidence" value="ECO:0007669"/>
    <property type="project" value="UniProtKB-SubCell"/>
</dbReference>
<evidence type="ECO:0000256" key="11">
    <source>
        <dbReference type="ARBA" id="ARBA00023136"/>
    </source>
</evidence>
<dbReference type="InterPro" id="IPR036890">
    <property type="entry name" value="HATPase_C_sf"/>
</dbReference>
<dbReference type="EMBL" id="CP010086">
    <property type="protein sequence ID" value="AJG99263.1"/>
    <property type="molecule type" value="Genomic_DNA"/>
</dbReference>
<evidence type="ECO:0000256" key="7">
    <source>
        <dbReference type="ARBA" id="ARBA00022741"/>
    </source>
</evidence>
<evidence type="ECO:0000313" key="14">
    <source>
        <dbReference type="EMBL" id="AJG99263.1"/>
    </source>
</evidence>
<name>A0A0B5QQW0_CLOBE</name>
<dbReference type="CDD" id="cd16922">
    <property type="entry name" value="HATPase_EvgS-ArcB-TorS-like"/>
    <property type="match status" value="1"/>
</dbReference>
<reference evidence="15" key="1">
    <citation type="submission" date="2014-12" db="EMBL/GenBank/DDBJ databases">
        <title>Genome sequence of Clostridium beijerinckii strain 59B.</title>
        <authorList>
            <person name="Little G.T."/>
            <person name="Minton N.P."/>
        </authorList>
    </citation>
    <scope>NUCLEOTIDE SEQUENCE [LARGE SCALE GENOMIC DNA]</scope>
    <source>
        <strain evidence="15">59B</strain>
    </source>
</reference>
<evidence type="ECO:0000256" key="3">
    <source>
        <dbReference type="ARBA" id="ARBA00012438"/>
    </source>
</evidence>
<evidence type="ECO:0000256" key="4">
    <source>
        <dbReference type="ARBA" id="ARBA00022475"/>
    </source>
</evidence>
<dbReference type="Pfam" id="PF02518">
    <property type="entry name" value="HATPase_c"/>
    <property type="match status" value="1"/>
</dbReference>
<dbReference type="Gene3D" id="1.10.287.130">
    <property type="match status" value="1"/>
</dbReference>
<dbReference type="SMART" id="SM00388">
    <property type="entry name" value="HisKA"/>
    <property type="match status" value="1"/>
</dbReference>
<keyword evidence="8 14" id="KW-0418">Kinase</keyword>
<dbReference type="InterPro" id="IPR050736">
    <property type="entry name" value="Sensor_HK_Regulatory"/>
</dbReference>